<evidence type="ECO:0000256" key="8">
    <source>
        <dbReference type="SAM" id="Phobius"/>
    </source>
</evidence>
<feature type="transmembrane region" description="Helical" evidence="8">
    <location>
        <begin position="104"/>
        <end position="121"/>
    </location>
</feature>
<feature type="transmembrane region" description="Helical" evidence="8">
    <location>
        <begin position="133"/>
        <end position="152"/>
    </location>
</feature>
<gene>
    <name evidence="10" type="ORF">UU41_C0002G0017</name>
</gene>
<dbReference type="PANTHER" id="PTHR33908">
    <property type="entry name" value="MANNOSYLTRANSFERASE YKCB-RELATED"/>
    <property type="match status" value="1"/>
</dbReference>
<dbReference type="GO" id="GO:0016763">
    <property type="term" value="F:pentosyltransferase activity"/>
    <property type="evidence" value="ECO:0007669"/>
    <property type="project" value="TreeGrafter"/>
</dbReference>
<dbReference type="EMBL" id="LCAN01000002">
    <property type="protein sequence ID" value="KKR94896.1"/>
    <property type="molecule type" value="Genomic_DNA"/>
</dbReference>
<feature type="transmembrane region" description="Helical" evidence="8">
    <location>
        <begin position="328"/>
        <end position="348"/>
    </location>
</feature>
<evidence type="ECO:0000313" key="10">
    <source>
        <dbReference type="EMBL" id="KKR94896.1"/>
    </source>
</evidence>
<evidence type="ECO:0000313" key="11">
    <source>
        <dbReference type="Proteomes" id="UP000034961"/>
    </source>
</evidence>
<evidence type="ECO:0000256" key="1">
    <source>
        <dbReference type="ARBA" id="ARBA00004651"/>
    </source>
</evidence>
<dbReference type="InterPro" id="IPR050297">
    <property type="entry name" value="LipidA_mod_glycosyltrf_83"/>
</dbReference>
<comment type="caution">
    <text evidence="10">The sequence shown here is derived from an EMBL/GenBank/DDBJ whole genome shotgun (WGS) entry which is preliminary data.</text>
</comment>
<keyword evidence="3" id="KW-0328">Glycosyltransferase</keyword>
<protein>
    <recommendedName>
        <fullName evidence="9">Glycosyltransferase RgtA/B/C/D-like domain-containing protein</fullName>
    </recommendedName>
</protein>
<evidence type="ECO:0000256" key="5">
    <source>
        <dbReference type="ARBA" id="ARBA00022692"/>
    </source>
</evidence>
<feature type="transmembrane region" description="Helical" evidence="8">
    <location>
        <begin position="354"/>
        <end position="372"/>
    </location>
</feature>
<dbReference type="GO" id="GO:0009103">
    <property type="term" value="P:lipopolysaccharide biosynthetic process"/>
    <property type="evidence" value="ECO:0007669"/>
    <property type="project" value="UniProtKB-ARBA"/>
</dbReference>
<feature type="transmembrane region" description="Helical" evidence="8">
    <location>
        <begin position="12"/>
        <end position="30"/>
    </location>
</feature>
<reference evidence="10 11" key="1">
    <citation type="journal article" date="2015" name="Nature">
        <title>rRNA introns, odd ribosomes, and small enigmatic genomes across a large radiation of phyla.</title>
        <authorList>
            <person name="Brown C.T."/>
            <person name="Hug L.A."/>
            <person name="Thomas B.C."/>
            <person name="Sharon I."/>
            <person name="Castelle C.J."/>
            <person name="Singh A."/>
            <person name="Wilkins M.J."/>
            <person name="Williams K.H."/>
            <person name="Banfield J.F."/>
        </authorList>
    </citation>
    <scope>NUCLEOTIDE SEQUENCE [LARGE SCALE GENOMIC DNA]</scope>
</reference>
<dbReference type="Pfam" id="PF13231">
    <property type="entry name" value="PMT_2"/>
    <property type="match status" value="1"/>
</dbReference>
<keyword evidence="7 8" id="KW-0472">Membrane</keyword>
<evidence type="ECO:0000259" key="9">
    <source>
        <dbReference type="Pfam" id="PF13231"/>
    </source>
</evidence>
<feature type="transmembrane region" description="Helical" evidence="8">
    <location>
        <begin position="379"/>
        <end position="401"/>
    </location>
</feature>
<dbReference type="PANTHER" id="PTHR33908:SF11">
    <property type="entry name" value="MEMBRANE PROTEIN"/>
    <property type="match status" value="1"/>
</dbReference>
<dbReference type="InterPro" id="IPR038731">
    <property type="entry name" value="RgtA/B/C-like"/>
</dbReference>
<feature type="transmembrane region" description="Helical" evidence="8">
    <location>
        <begin position="158"/>
        <end position="176"/>
    </location>
</feature>
<keyword evidence="2" id="KW-1003">Cell membrane</keyword>
<evidence type="ECO:0000256" key="7">
    <source>
        <dbReference type="ARBA" id="ARBA00023136"/>
    </source>
</evidence>
<keyword evidence="4" id="KW-0808">Transferase</keyword>
<comment type="subcellular location">
    <subcellularLocation>
        <location evidence="1">Cell membrane</location>
        <topology evidence="1">Multi-pass membrane protein</topology>
    </subcellularLocation>
</comment>
<accession>A0A0G0V593</accession>
<feature type="domain" description="Glycosyltransferase RgtA/B/C/D-like" evidence="9">
    <location>
        <begin position="78"/>
        <end position="244"/>
    </location>
</feature>
<name>A0A0G0V593_9BACT</name>
<evidence type="ECO:0000256" key="4">
    <source>
        <dbReference type="ARBA" id="ARBA00022679"/>
    </source>
</evidence>
<dbReference type="Proteomes" id="UP000034961">
    <property type="component" value="Unassembled WGS sequence"/>
</dbReference>
<keyword evidence="6 8" id="KW-1133">Transmembrane helix</keyword>
<feature type="transmembrane region" description="Helical" evidence="8">
    <location>
        <begin position="407"/>
        <end position="428"/>
    </location>
</feature>
<evidence type="ECO:0000256" key="3">
    <source>
        <dbReference type="ARBA" id="ARBA00022676"/>
    </source>
</evidence>
<dbReference type="GO" id="GO:0005886">
    <property type="term" value="C:plasma membrane"/>
    <property type="evidence" value="ECO:0007669"/>
    <property type="project" value="UniProtKB-SubCell"/>
</dbReference>
<evidence type="ECO:0000256" key="6">
    <source>
        <dbReference type="ARBA" id="ARBA00022989"/>
    </source>
</evidence>
<feature type="transmembrane region" description="Helical" evidence="8">
    <location>
        <begin position="229"/>
        <end position="246"/>
    </location>
</feature>
<keyword evidence="5 8" id="KW-0812">Transmembrane</keyword>
<dbReference type="AlphaFoldDB" id="A0A0G0V593"/>
<feature type="transmembrane region" description="Helical" evidence="8">
    <location>
        <begin position="206"/>
        <end position="223"/>
    </location>
</feature>
<organism evidence="10 11">
    <name type="scientific">Candidatus Roizmanbacteria bacterium GW2011_GWA1_41_13</name>
    <dbReference type="NCBI Taxonomy" id="1618474"/>
    <lineage>
        <taxon>Bacteria</taxon>
        <taxon>Candidatus Roizmaniibacteriota</taxon>
    </lineage>
</organism>
<evidence type="ECO:0000256" key="2">
    <source>
        <dbReference type="ARBA" id="ARBA00022475"/>
    </source>
</evidence>
<sequence length="552" mass="63467">MKIFSFIYDKKIVWLSLLTIVLMGSSLRFYKLGAIPNSLNWDEVSWGYNGYSIAETGRDEWGNLFPLSFKAFGDYKQPVYVYLTALSIKLFGLTPFAVRFPSALLGSLTVLVTYFLVKELLMDKEEQEDKNLVTKYVPLLTAGLLALSPWHIQFSRVAYEANVGLFFVILGVWMFIKGINKKSWQLLYGSIISLTLSAMTYHSEKIFTPILFVGLLMYGYRFLVLNKRLAFGLAVLFIVLNSIWALDFRTTARGRSVTIFSNQTKVLAPSIEYIEFDRQNNDILGVVLHNRRVVYALKYAENYLAHFNPVFLFITGDDVRHHAPGMGVLYMVSLPFILLGFRNIVLQSGRGGKLLLFWFFLSPVAAALAIDAPNASRSLIFLPTWQVFEAIGLLSFLRYLFTLKHTWISKLVVSLIIVLIAGNVLYYIHHYFVHTNHEYQRAWQYGYKEAITLISNYSDKRVFFDTSIEQAYIFYLFNTKYDPARYIAEGGSERRLSDCYSINIAYFGNCTQNIFSGDILVSAERKDENLYDIVDQVLYSTRKPAVYILQKR</sequence>
<proteinExistence type="predicted"/>